<organism evidence="2 3">
    <name type="scientific">Vreelandella janggokensis</name>
    <dbReference type="NCBI Taxonomy" id="370767"/>
    <lineage>
        <taxon>Bacteria</taxon>
        <taxon>Pseudomonadati</taxon>
        <taxon>Pseudomonadota</taxon>
        <taxon>Gammaproteobacteria</taxon>
        <taxon>Oceanospirillales</taxon>
        <taxon>Halomonadaceae</taxon>
        <taxon>Vreelandella</taxon>
    </lineage>
</organism>
<keyword evidence="3" id="KW-1185">Reference proteome</keyword>
<protein>
    <submittedName>
        <fullName evidence="2">Pilin</fullName>
    </submittedName>
</protein>
<dbReference type="InterPro" id="IPR001082">
    <property type="entry name" value="Pilin"/>
</dbReference>
<evidence type="ECO:0000313" key="2">
    <source>
        <dbReference type="EMBL" id="MCZ0926561.1"/>
    </source>
</evidence>
<dbReference type="InterPro" id="IPR045584">
    <property type="entry name" value="Pilin-like"/>
</dbReference>
<comment type="similarity">
    <text evidence="1">Belongs to the N-Me-Phe pilin family.</text>
</comment>
<accession>A0ABT4ISB5</accession>
<dbReference type="EMBL" id="JAKNQU010000002">
    <property type="protein sequence ID" value="MCZ0926561.1"/>
    <property type="molecule type" value="Genomic_DNA"/>
</dbReference>
<proteinExistence type="inferred from homology"/>
<reference evidence="2 3" key="1">
    <citation type="submission" date="2022-02" db="EMBL/GenBank/DDBJ databases">
        <title>Study of halophilic communities from a Mexican lake.</title>
        <authorList>
            <person name="Hernandez-Soto L.M."/>
            <person name="Martinez-Abarca F."/>
            <person name="Ramirez-Saad H.C."/>
            <person name="Aguirre-Garrido J.F."/>
        </authorList>
    </citation>
    <scope>NUCLEOTIDE SEQUENCE [LARGE SCALE GENOMIC DNA]</scope>
    <source>
        <strain evidence="2 3">Hjan13</strain>
    </source>
</reference>
<dbReference type="SUPFAM" id="SSF54523">
    <property type="entry name" value="Pili subunits"/>
    <property type="match status" value="1"/>
</dbReference>
<dbReference type="Proteomes" id="UP001321125">
    <property type="component" value="Unassembled WGS sequence"/>
</dbReference>
<gene>
    <name evidence="2" type="ORF">L0635_05650</name>
</gene>
<name>A0ABT4ISB5_9GAMM</name>
<dbReference type="Gene3D" id="3.30.700.10">
    <property type="entry name" value="Glycoprotein, Type 4 Pilin"/>
    <property type="match status" value="1"/>
</dbReference>
<dbReference type="Pfam" id="PF00114">
    <property type="entry name" value="Pilin"/>
    <property type="match status" value="1"/>
</dbReference>
<evidence type="ECO:0000256" key="1">
    <source>
        <dbReference type="ARBA" id="ARBA00005233"/>
    </source>
</evidence>
<sequence length="105" mass="11170">MRADIAEQYSLRGSMPTAAQLGIGEDEEDNLGIEGRYVDSVDYAYDDGSGQIEVVFGTDSALSDSDSSAQMNIAPVSNNPGNGWICEWEGDSTNVSWLPAGCRGD</sequence>
<evidence type="ECO:0000313" key="3">
    <source>
        <dbReference type="Proteomes" id="UP001321125"/>
    </source>
</evidence>
<comment type="caution">
    <text evidence="2">The sequence shown here is derived from an EMBL/GenBank/DDBJ whole genome shotgun (WGS) entry which is preliminary data.</text>
</comment>